<dbReference type="AlphaFoldDB" id="A0A4R6VQM3"/>
<dbReference type="RefSeq" id="WP_166638852.1">
    <property type="nucleotide sequence ID" value="NZ_SNYR01000001.1"/>
</dbReference>
<feature type="domain" description="GSCFA" evidence="1">
    <location>
        <begin position="41"/>
        <end position="309"/>
    </location>
</feature>
<evidence type="ECO:0000313" key="3">
    <source>
        <dbReference type="Proteomes" id="UP000295391"/>
    </source>
</evidence>
<reference evidence="2 3" key="1">
    <citation type="submission" date="2019-03" db="EMBL/GenBank/DDBJ databases">
        <title>Genomic Encyclopedia of Type Strains, Phase III (KMG-III): the genomes of soil and plant-associated and newly described type strains.</title>
        <authorList>
            <person name="Whitman W."/>
        </authorList>
    </citation>
    <scope>NUCLEOTIDE SEQUENCE [LARGE SCALE GENOMIC DNA]</scope>
    <source>
        <strain evidence="2 3">CGMCC 1.7002</strain>
    </source>
</reference>
<gene>
    <name evidence="2" type="ORF">ATL17_0263</name>
</gene>
<accession>A0A4R6VQM3</accession>
<dbReference type="InterPro" id="IPR014982">
    <property type="entry name" value="GSCFA"/>
</dbReference>
<protein>
    <submittedName>
        <fullName evidence="2">GSCFA family protein</fullName>
    </submittedName>
</protein>
<organism evidence="2 3">
    <name type="scientific">Maritalea mobilis</name>
    <dbReference type="NCBI Taxonomy" id="483324"/>
    <lineage>
        <taxon>Bacteria</taxon>
        <taxon>Pseudomonadati</taxon>
        <taxon>Pseudomonadota</taxon>
        <taxon>Alphaproteobacteria</taxon>
        <taxon>Hyphomicrobiales</taxon>
        <taxon>Devosiaceae</taxon>
        <taxon>Maritalea</taxon>
    </lineage>
</organism>
<dbReference type="EMBL" id="SNYR01000001">
    <property type="protein sequence ID" value="TDQ66272.1"/>
    <property type="molecule type" value="Genomic_DNA"/>
</dbReference>
<dbReference type="Proteomes" id="UP000295391">
    <property type="component" value="Unassembled WGS sequence"/>
</dbReference>
<dbReference type="Pfam" id="PF08885">
    <property type="entry name" value="GSCFA"/>
    <property type="match status" value="1"/>
</dbReference>
<proteinExistence type="predicted"/>
<evidence type="ECO:0000313" key="2">
    <source>
        <dbReference type="EMBL" id="TDQ66272.1"/>
    </source>
</evidence>
<keyword evidence="3" id="KW-1185">Reference proteome</keyword>
<evidence type="ECO:0000259" key="1">
    <source>
        <dbReference type="Pfam" id="PF08885"/>
    </source>
</evidence>
<sequence length="340" mass="37995">MNPYEKLDDRAFWKLGVAEPKQGELTQVWLPKFKIEKQHAVATAGSCFAQNIGRALRSRGMNWLVTEKPPQSLPRSLHTAHNYGLFTFRTGNIYTPALLAQWVRWALDRSSMDQEVWETDGRFFDPFRPSVRPNGFESVEEVLASRHITADAVKTAIEQADIFLFTPGLTEAWVNTKSKSIYPACPGTVQGTFNPDEHQCINFGFESGKKALASAFDAMQNHNPNIKMLLTVSPVPITATVTGHHALTASTYTKSVLRALAGEFANASEHVDYFPSYDLVSPAMLDQSYFNENKRTVSPSGVDYVMKHFFEGLGQEKQSSPVPMGDIVCEDEILEYYGKA</sequence>
<comment type="caution">
    <text evidence="2">The sequence shown here is derived from an EMBL/GenBank/DDBJ whole genome shotgun (WGS) entry which is preliminary data.</text>
</comment>
<name>A0A4R6VQM3_9HYPH</name>